<feature type="repeat" description="ARM" evidence="8">
    <location>
        <begin position="141"/>
        <end position="183"/>
    </location>
</feature>
<feature type="coiled-coil region" evidence="9">
    <location>
        <begin position="6"/>
        <end position="118"/>
    </location>
</feature>
<evidence type="ECO:0000256" key="3">
    <source>
        <dbReference type="ARBA" id="ARBA00022554"/>
    </source>
</evidence>
<reference evidence="10" key="1">
    <citation type="submission" date="2018-11" db="EMBL/GenBank/DDBJ databases">
        <authorList>
            <consortium name="Genoscope - CEA"/>
            <person name="William W."/>
        </authorList>
    </citation>
    <scope>NUCLEOTIDE SEQUENCE</scope>
</reference>
<evidence type="ECO:0000313" key="10">
    <source>
        <dbReference type="EMBL" id="VDD09855.1"/>
    </source>
</evidence>
<dbReference type="InterPro" id="IPR000225">
    <property type="entry name" value="Armadillo"/>
</dbReference>
<evidence type="ECO:0000256" key="2">
    <source>
        <dbReference type="ARBA" id="ARBA00005462"/>
    </source>
</evidence>
<dbReference type="PANTHER" id="PTHR47249">
    <property type="entry name" value="VACUOLAR PROTEIN 8"/>
    <property type="match status" value="1"/>
</dbReference>
<proteinExistence type="inferred from homology"/>
<organism evidence="10">
    <name type="scientific">Brassica oleracea</name>
    <name type="common">Wild cabbage</name>
    <dbReference type="NCBI Taxonomy" id="3712"/>
    <lineage>
        <taxon>Eukaryota</taxon>
        <taxon>Viridiplantae</taxon>
        <taxon>Streptophyta</taxon>
        <taxon>Embryophyta</taxon>
        <taxon>Tracheophyta</taxon>
        <taxon>Spermatophyta</taxon>
        <taxon>Magnoliopsida</taxon>
        <taxon>eudicotyledons</taxon>
        <taxon>Gunneridae</taxon>
        <taxon>Pentapetalae</taxon>
        <taxon>rosids</taxon>
        <taxon>malvids</taxon>
        <taxon>Brassicales</taxon>
        <taxon>Brassicaceae</taxon>
        <taxon>Brassiceae</taxon>
        <taxon>Brassica</taxon>
    </lineage>
</organism>
<comment type="subcellular location">
    <subcellularLocation>
        <location evidence="1">Vacuole membrane</location>
        <topology evidence="1">Lipid-anchor</topology>
    </subcellularLocation>
</comment>
<evidence type="ECO:0000256" key="4">
    <source>
        <dbReference type="ARBA" id="ARBA00022737"/>
    </source>
</evidence>
<dbReference type="InterPro" id="IPR045156">
    <property type="entry name" value="Vac8"/>
</dbReference>
<accession>A0A3P6CH08</accession>
<dbReference type="Gene3D" id="1.25.10.10">
    <property type="entry name" value="Leucine-rich Repeat Variant"/>
    <property type="match status" value="1"/>
</dbReference>
<evidence type="ECO:0000256" key="5">
    <source>
        <dbReference type="ARBA" id="ARBA00023136"/>
    </source>
</evidence>
<keyword evidence="5" id="KW-0472">Membrane</keyword>
<evidence type="ECO:0000256" key="1">
    <source>
        <dbReference type="ARBA" id="ARBA00004592"/>
    </source>
</evidence>
<evidence type="ECO:0000256" key="9">
    <source>
        <dbReference type="SAM" id="Coils"/>
    </source>
</evidence>
<sequence length="245" mass="28227">MQKDQCDLMRDKAIQLEMNLKNTKRQQLENSAYQEKLADASQLYERKIADLVQEVEEEQARSTNAEHQLNEMKNEQEIGNYQYQRELSEATYMYESKIAELQKKLEDEHARSNSAEETSVRRKIFQKDHHNLELYWQAHRVGVQKILHLIRSEDVEVQIQAVKVVANLEAEESNQVKIVKEGVASGAIANLEMNKSHDLIMTTGGAQLLAKMVSKTDDPQTLRMVAGALDNLCGNGDKIYKFWFQ</sequence>
<keyword evidence="6" id="KW-0449">Lipoprotein</keyword>
<keyword evidence="9" id="KW-0175">Coiled coil</keyword>
<keyword evidence="4" id="KW-0677">Repeat</keyword>
<dbReference type="SUPFAM" id="SSF48371">
    <property type="entry name" value="ARM repeat"/>
    <property type="match status" value="1"/>
</dbReference>
<evidence type="ECO:0000256" key="8">
    <source>
        <dbReference type="PROSITE-ProRule" id="PRU00259"/>
    </source>
</evidence>
<dbReference type="EMBL" id="LR031873">
    <property type="protein sequence ID" value="VDD09855.1"/>
    <property type="molecule type" value="Genomic_DNA"/>
</dbReference>
<keyword evidence="3" id="KW-0926">Vacuole</keyword>
<dbReference type="PANTHER" id="PTHR47249:SF1">
    <property type="entry name" value="VACUOLAR PROTEIN 8"/>
    <property type="match status" value="1"/>
</dbReference>
<dbReference type="AlphaFoldDB" id="A0A3P6CH08"/>
<evidence type="ECO:0000256" key="7">
    <source>
        <dbReference type="ARBA" id="ARBA00026209"/>
    </source>
</evidence>
<dbReference type="InterPro" id="IPR016024">
    <property type="entry name" value="ARM-type_fold"/>
</dbReference>
<dbReference type="GO" id="GO:0005774">
    <property type="term" value="C:vacuolar membrane"/>
    <property type="evidence" value="ECO:0007669"/>
    <property type="project" value="UniProtKB-SubCell"/>
</dbReference>
<protein>
    <recommendedName>
        <fullName evidence="7">Vacuolar protein 8</fullName>
    </recommendedName>
</protein>
<comment type="similarity">
    <text evidence="2">Belongs to the beta-catenin family.</text>
</comment>
<dbReference type="PROSITE" id="PS50176">
    <property type="entry name" value="ARM_REPEAT"/>
    <property type="match status" value="1"/>
</dbReference>
<gene>
    <name evidence="10" type="ORF">BOLC4T25306H</name>
</gene>
<dbReference type="GO" id="GO:0043495">
    <property type="term" value="F:protein-membrane adaptor activity"/>
    <property type="evidence" value="ECO:0007669"/>
    <property type="project" value="InterPro"/>
</dbReference>
<name>A0A3P6CH08_BRAOL</name>
<evidence type="ECO:0000256" key="6">
    <source>
        <dbReference type="ARBA" id="ARBA00023288"/>
    </source>
</evidence>
<dbReference type="InterPro" id="IPR011989">
    <property type="entry name" value="ARM-like"/>
</dbReference>
<dbReference type="GO" id="GO:0071562">
    <property type="term" value="P:nucleus-vacuole junction assembly"/>
    <property type="evidence" value="ECO:0007669"/>
    <property type="project" value="InterPro"/>
</dbReference>